<organism evidence="1 2">
    <name type="scientific">Ceratopteris richardii</name>
    <name type="common">Triangle waterfern</name>
    <dbReference type="NCBI Taxonomy" id="49495"/>
    <lineage>
        <taxon>Eukaryota</taxon>
        <taxon>Viridiplantae</taxon>
        <taxon>Streptophyta</taxon>
        <taxon>Embryophyta</taxon>
        <taxon>Tracheophyta</taxon>
        <taxon>Polypodiopsida</taxon>
        <taxon>Polypodiidae</taxon>
        <taxon>Polypodiales</taxon>
        <taxon>Pteridineae</taxon>
        <taxon>Pteridaceae</taxon>
        <taxon>Parkerioideae</taxon>
        <taxon>Ceratopteris</taxon>
    </lineage>
</organism>
<proteinExistence type="predicted"/>
<reference evidence="1" key="1">
    <citation type="submission" date="2021-08" db="EMBL/GenBank/DDBJ databases">
        <title>WGS assembly of Ceratopteris richardii.</title>
        <authorList>
            <person name="Marchant D.B."/>
            <person name="Chen G."/>
            <person name="Jenkins J."/>
            <person name="Shu S."/>
            <person name="Leebens-Mack J."/>
            <person name="Grimwood J."/>
            <person name="Schmutz J."/>
            <person name="Soltis P."/>
            <person name="Soltis D."/>
            <person name="Chen Z.-H."/>
        </authorList>
    </citation>
    <scope>NUCLEOTIDE SEQUENCE</scope>
    <source>
        <strain evidence="1">Whitten #5841</strain>
        <tissue evidence="1">Leaf</tissue>
    </source>
</reference>
<keyword evidence="2" id="KW-1185">Reference proteome</keyword>
<evidence type="ECO:0000313" key="2">
    <source>
        <dbReference type="Proteomes" id="UP000825935"/>
    </source>
</evidence>
<evidence type="ECO:0000313" key="1">
    <source>
        <dbReference type="EMBL" id="KAH7424739.1"/>
    </source>
</evidence>
<dbReference type="AlphaFoldDB" id="A0A8T2TW59"/>
<gene>
    <name evidence="1" type="ORF">KP509_11G022100</name>
</gene>
<dbReference type="Proteomes" id="UP000825935">
    <property type="component" value="Chromosome 11"/>
</dbReference>
<accession>A0A8T2TW59</accession>
<sequence>MACSSHCSSYKNKHNKAATFRCTAKSQWRCLPASH</sequence>
<comment type="caution">
    <text evidence="1">The sequence shown here is derived from an EMBL/GenBank/DDBJ whole genome shotgun (WGS) entry which is preliminary data.</text>
</comment>
<protein>
    <submittedName>
        <fullName evidence="1">Uncharacterized protein</fullName>
    </submittedName>
</protein>
<dbReference type="EMBL" id="CM035416">
    <property type="protein sequence ID" value="KAH7424739.1"/>
    <property type="molecule type" value="Genomic_DNA"/>
</dbReference>
<name>A0A8T2TW59_CERRI</name>